<keyword evidence="1" id="KW-0833">Ubl conjugation pathway</keyword>
<evidence type="ECO:0000256" key="1">
    <source>
        <dbReference type="ARBA" id="ARBA00022786"/>
    </source>
</evidence>
<sequence>MSWKRNQFVSGSGSGGIQGALLPPTMTTIIPSKGLSNEPGQNSCFLNSALQVLWHLDIFRRSFRRLIHHKCLEDSCIFCALKNIFAQFQYSSEKVLPSDTLRSALAKAFQDERRFQLGIMDDAAECFVRVAFSPDRVLILMITLVSAFLQENILMRIHFHMVDETKDDFCMARHCIPHQKFSMMLLEQCVCSNCGGSSQPLPFSQMVHYISTTSLCNQALKMLASREQATPRMFGELLRNASMGDLRNCPGQCGQKLQTSRVLLNSPEVVTIGLVWDSEHSDLAEDVIHALGTCLHLGDLFSRVTEEKARQSELYLVGIVCYYGRHYSTFFFQTRMRRWMYFDDAHVKEIGPQWKDVVSRCIKGHYQPLLLLYANPRGTPVPAQDLRLDLYHFNRLCYDSEDSDHLTNRGQLLRKGRVSGDKRQSSSRHQQSRTDNEALLAGYHSEGETLREQQVPHRLLKPSSSISLLRDFKETMSIINHSRKLSSSSSSNTTPSSSSKPLDWKADTSIESKSSFYERAGSGRCRPAWRPQREVLNIDSIFTRERRKQGGYSLLGPEGEAPGASPTVPQETGESLPISYSSRLPAELSPSPLSSKLIQRMEIGYESGERNSSPISRDLKPGEQ</sequence>
<dbReference type="InterPro" id="IPR038765">
    <property type="entry name" value="Papain-like_cys_pep_sf"/>
</dbReference>
<dbReference type="PANTHER" id="PTHR22975:SF5">
    <property type="entry name" value="INACTIVE UBIQUITIN CARBOXYL-TERMINAL HYDROLASE 54"/>
    <property type="match status" value="1"/>
</dbReference>
<dbReference type="GO" id="GO:0016579">
    <property type="term" value="P:protein deubiquitination"/>
    <property type="evidence" value="ECO:0007669"/>
    <property type="project" value="InterPro"/>
</dbReference>
<evidence type="ECO:0000256" key="2">
    <source>
        <dbReference type="ARBA" id="ARBA00022801"/>
    </source>
</evidence>
<feature type="compositionally biased region" description="Low complexity" evidence="3">
    <location>
        <begin position="482"/>
        <end position="501"/>
    </location>
</feature>
<comment type="caution">
    <text evidence="5">The sequence shown here is derived from an EMBL/GenBank/DDBJ whole genome shotgun (WGS) entry which is preliminary data.</text>
</comment>
<dbReference type="CDD" id="cd02257">
    <property type="entry name" value="Peptidase_C19"/>
    <property type="match status" value="1"/>
</dbReference>
<feature type="domain" description="USP" evidence="4">
    <location>
        <begin position="33"/>
        <end position="376"/>
    </location>
</feature>
<dbReference type="SUPFAM" id="SSF54001">
    <property type="entry name" value="Cysteine proteinases"/>
    <property type="match status" value="1"/>
</dbReference>
<gene>
    <name evidence="5" type="ORF">D4764_11G0003500</name>
</gene>
<organism evidence="5 6">
    <name type="scientific">Takifugu flavidus</name>
    <name type="common">sansaifugu</name>
    <dbReference type="NCBI Taxonomy" id="433684"/>
    <lineage>
        <taxon>Eukaryota</taxon>
        <taxon>Metazoa</taxon>
        <taxon>Chordata</taxon>
        <taxon>Craniata</taxon>
        <taxon>Vertebrata</taxon>
        <taxon>Euteleostomi</taxon>
        <taxon>Actinopterygii</taxon>
        <taxon>Neopterygii</taxon>
        <taxon>Teleostei</taxon>
        <taxon>Neoteleostei</taxon>
        <taxon>Acanthomorphata</taxon>
        <taxon>Eupercaria</taxon>
        <taxon>Tetraodontiformes</taxon>
        <taxon>Tetradontoidea</taxon>
        <taxon>Tetraodontidae</taxon>
        <taxon>Takifugu</taxon>
    </lineage>
</organism>
<dbReference type="Gene3D" id="3.90.70.10">
    <property type="entry name" value="Cysteine proteinases"/>
    <property type="match status" value="1"/>
</dbReference>
<evidence type="ECO:0000313" key="5">
    <source>
        <dbReference type="EMBL" id="TWW78229.1"/>
    </source>
</evidence>
<feature type="region of interest" description="Disordered" evidence="3">
    <location>
        <begin position="482"/>
        <end position="505"/>
    </location>
</feature>
<evidence type="ECO:0000259" key="4">
    <source>
        <dbReference type="PROSITE" id="PS50235"/>
    </source>
</evidence>
<dbReference type="EMBL" id="RHFK02000003">
    <property type="protein sequence ID" value="TWW78229.1"/>
    <property type="molecule type" value="Genomic_DNA"/>
</dbReference>
<evidence type="ECO:0000256" key="3">
    <source>
        <dbReference type="SAM" id="MobiDB-lite"/>
    </source>
</evidence>
<proteinExistence type="predicted"/>
<dbReference type="Proteomes" id="UP000324091">
    <property type="component" value="Chromosome 11"/>
</dbReference>
<feature type="compositionally biased region" description="Low complexity" evidence="3">
    <location>
        <begin position="581"/>
        <end position="595"/>
    </location>
</feature>
<keyword evidence="2 5" id="KW-0378">Hydrolase</keyword>
<dbReference type="PANTHER" id="PTHR22975">
    <property type="entry name" value="UBIQUITIN SPECIFIC PROTEINASE"/>
    <property type="match status" value="1"/>
</dbReference>
<name>A0A5C6PH39_9TELE</name>
<dbReference type="GO" id="GO:0004843">
    <property type="term" value="F:cysteine-type deubiquitinase activity"/>
    <property type="evidence" value="ECO:0007669"/>
    <property type="project" value="InterPro"/>
</dbReference>
<evidence type="ECO:0000313" key="6">
    <source>
        <dbReference type="Proteomes" id="UP000324091"/>
    </source>
</evidence>
<dbReference type="InterPro" id="IPR052398">
    <property type="entry name" value="Ubiquitin_hydrolase_53/54"/>
</dbReference>
<dbReference type="InterPro" id="IPR028889">
    <property type="entry name" value="USP"/>
</dbReference>
<keyword evidence="6" id="KW-1185">Reference proteome</keyword>
<protein>
    <submittedName>
        <fullName evidence="5">Inactive ubiquitin carboxyl-terminal hydrolase 54</fullName>
    </submittedName>
</protein>
<dbReference type="AlphaFoldDB" id="A0A5C6PH39"/>
<feature type="region of interest" description="Disordered" evidence="3">
    <location>
        <begin position="408"/>
        <end position="436"/>
    </location>
</feature>
<dbReference type="Pfam" id="PF00443">
    <property type="entry name" value="UCH"/>
    <property type="match status" value="1"/>
</dbReference>
<reference evidence="5 6" key="1">
    <citation type="submission" date="2019-04" db="EMBL/GenBank/DDBJ databases">
        <title>Chromosome genome assembly for Takifugu flavidus.</title>
        <authorList>
            <person name="Xiao S."/>
        </authorList>
    </citation>
    <scope>NUCLEOTIDE SEQUENCE [LARGE SCALE GENOMIC DNA]</scope>
    <source>
        <strain evidence="5">HTHZ2018</strain>
        <tissue evidence="5">Muscle</tissue>
    </source>
</reference>
<accession>A0A5C6PH39</accession>
<dbReference type="InterPro" id="IPR001394">
    <property type="entry name" value="Peptidase_C19_UCH"/>
</dbReference>
<dbReference type="PROSITE" id="PS50235">
    <property type="entry name" value="USP_3"/>
    <property type="match status" value="1"/>
</dbReference>
<feature type="region of interest" description="Disordered" evidence="3">
    <location>
        <begin position="551"/>
        <end position="624"/>
    </location>
</feature>